<dbReference type="InterPro" id="IPR043502">
    <property type="entry name" value="DNA/RNA_pol_sf"/>
</dbReference>
<dbReference type="Gramene" id="evm.model.06.981">
    <property type="protein sequence ID" value="cds.evm.model.06.981"/>
    <property type="gene ID" value="evm.TU.06.981"/>
</dbReference>
<dbReference type="InterPro" id="IPR036691">
    <property type="entry name" value="Endo/exonu/phosph_ase_sf"/>
</dbReference>
<dbReference type="Gene3D" id="3.60.10.10">
    <property type="entry name" value="Endonuclease/exonuclease/phosphatase"/>
    <property type="match status" value="1"/>
</dbReference>
<evidence type="ECO:0000259" key="3">
    <source>
        <dbReference type="Pfam" id="PF13966"/>
    </source>
</evidence>
<evidence type="ECO:0000259" key="1">
    <source>
        <dbReference type="Pfam" id="PF00078"/>
    </source>
</evidence>
<evidence type="ECO:0000313" key="5">
    <source>
        <dbReference type="Proteomes" id="UP000596661"/>
    </source>
</evidence>
<accession>A0A803Q0T2</accession>
<dbReference type="InterPro" id="IPR002156">
    <property type="entry name" value="RNaseH_domain"/>
</dbReference>
<feature type="domain" description="RNase H type-1" evidence="2">
    <location>
        <begin position="848"/>
        <end position="969"/>
    </location>
</feature>
<dbReference type="GO" id="GO:0004523">
    <property type="term" value="F:RNA-DNA hybrid ribonuclease activity"/>
    <property type="evidence" value="ECO:0007669"/>
    <property type="project" value="InterPro"/>
</dbReference>
<dbReference type="Pfam" id="PF13966">
    <property type="entry name" value="zf-RVT"/>
    <property type="match status" value="1"/>
</dbReference>
<dbReference type="SUPFAM" id="SSF56672">
    <property type="entry name" value="DNA/RNA polymerases"/>
    <property type="match status" value="1"/>
</dbReference>
<name>A0A803Q0T2_CANSA</name>
<dbReference type="OMA" id="WINTYEF"/>
<dbReference type="CDD" id="cd01650">
    <property type="entry name" value="RT_nLTR_like"/>
    <property type="match status" value="1"/>
</dbReference>
<dbReference type="Pfam" id="PF00078">
    <property type="entry name" value="RVT_1"/>
    <property type="match status" value="1"/>
</dbReference>
<dbReference type="InterPro" id="IPR036397">
    <property type="entry name" value="RNaseH_sf"/>
</dbReference>
<proteinExistence type="predicted"/>
<sequence length="997" mass="114128">MGDFNDILAKDKRIGQRVKTHPNTEFLQCVNECQVEDVKASGSFYTWSNKQYGDDRIYSKIDRIMANQSWINTYEFAEAVFLNEGIFDHTPGLLTLYPNVISGKKPFKYFKMWKTHPSYESDLKEIWRQSGNGSKMFQTSVTRAKIDLDSIQNQLQKSPLDSNLHMLEKEARGKMIKVQGDYNSFLKQKSKVDWIQQGDCNSALFHACIRQRLRQNRILSIERLDGRRVHEPEMITEAFLEYYKGLLGTKLKQRRKVDVGISARGPILSNEQSTDLMKDFTREEVKKAAFSIPGNKSPGPDGFSSSFFQDNWELIGEDISDAVIAFLESGNILKEINSTIITLVPKCKCPNSVKDFRPIACCNVIYKIATKLLSSRISNILPEIISHSQGGSIKGRFIGHNIMICQDLVRHYHRKANKPSCMIKLDLQKAYDTVEWEFLEEVLTGLHFPNDVLLFSHGDFKSVLYMLQTLKLFSLTFGLHPNAFKTAIYCSNMQEECVNKIRQLSGFMRHDLPFTYLGVPICAKKISRKESETLAYWSQIIIMPKRVLKSIEAICRAFLWKGQAVFYGSGAVAWDNVCESKATGGLGITKLESWNKGAMSKYIWAIANNQESLWLRWVNSVYIKGQSWWSYSASVHSNWYWKRLVALKNQILSLHDSAEFQRHKYVIKAGYKMFNTPKPNTHWSKEVWSRMNTPKHSIILWLVMLNRLKTKERLIKMGIMVQEKCSLYEEQAENIQHLFFSCRETGHCLKEIKEWLGWNARASNVQQLVKWIGRAKISKFKRAVYCVATAAMVYCAWKLRNSVIWQGAKIDANRLVEEVKWNVKARVQFLFPKKLSSVDKECDSIKINVDAALFERNRSYGFGLVARDSNGLLLEGCTTLVYGVVEPVLAEVLGIKEALSWVKEAKWQNVILESDCLCAVQAIRSSLDMISTFGLIVKDCKNLLASLINVSISFVKRSANLVAHSFGKAAILFPDRRFSLEHVLTDLLPCLVAEVYG</sequence>
<dbReference type="InterPro" id="IPR044730">
    <property type="entry name" value="RNase_H-like_dom_plant"/>
</dbReference>
<dbReference type="EnsemblPlants" id="evm.model.06.981">
    <property type="protein sequence ID" value="cds.evm.model.06.981"/>
    <property type="gene ID" value="evm.TU.06.981"/>
</dbReference>
<dbReference type="PANTHER" id="PTHR33116:SF84">
    <property type="entry name" value="RNA-DIRECTED DNA POLYMERASE"/>
    <property type="match status" value="1"/>
</dbReference>
<protein>
    <recommendedName>
        <fullName evidence="6">Reverse transcriptase</fullName>
    </recommendedName>
</protein>
<dbReference type="SUPFAM" id="SSF56219">
    <property type="entry name" value="DNase I-like"/>
    <property type="match status" value="1"/>
</dbReference>
<dbReference type="EMBL" id="UZAU01000584">
    <property type="status" value="NOT_ANNOTATED_CDS"/>
    <property type="molecule type" value="Genomic_DNA"/>
</dbReference>
<dbReference type="GO" id="GO:0003676">
    <property type="term" value="F:nucleic acid binding"/>
    <property type="evidence" value="ECO:0007669"/>
    <property type="project" value="InterPro"/>
</dbReference>
<dbReference type="InterPro" id="IPR000477">
    <property type="entry name" value="RT_dom"/>
</dbReference>
<reference evidence="4" key="2">
    <citation type="submission" date="2021-03" db="UniProtKB">
        <authorList>
            <consortium name="EnsemblPlants"/>
        </authorList>
    </citation>
    <scope>IDENTIFICATION</scope>
</reference>
<evidence type="ECO:0000259" key="2">
    <source>
        <dbReference type="Pfam" id="PF13456"/>
    </source>
</evidence>
<dbReference type="PANTHER" id="PTHR33116">
    <property type="entry name" value="REVERSE TRANSCRIPTASE ZINC-BINDING DOMAIN-CONTAINING PROTEIN-RELATED-RELATED"/>
    <property type="match status" value="1"/>
</dbReference>
<dbReference type="InterPro" id="IPR012337">
    <property type="entry name" value="RNaseH-like_sf"/>
</dbReference>
<feature type="domain" description="Reverse transcriptase" evidence="1">
    <location>
        <begin position="353"/>
        <end position="451"/>
    </location>
</feature>
<reference evidence="4" key="1">
    <citation type="submission" date="2018-11" db="EMBL/GenBank/DDBJ databases">
        <authorList>
            <person name="Grassa J C."/>
        </authorList>
    </citation>
    <scope>NUCLEOTIDE SEQUENCE [LARGE SCALE GENOMIC DNA]</scope>
</reference>
<dbReference type="CDD" id="cd06222">
    <property type="entry name" value="RNase_H_like"/>
    <property type="match status" value="1"/>
</dbReference>
<feature type="domain" description="Reverse transcriptase zinc-binding" evidence="3">
    <location>
        <begin position="665"/>
        <end position="745"/>
    </location>
</feature>
<dbReference type="InterPro" id="IPR026960">
    <property type="entry name" value="RVT-Znf"/>
</dbReference>
<dbReference type="AlphaFoldDB" id="A0A803Q0T2"/>
<dbReference type="Pfam" id="PF13456">
    <property type="entry name" value="RVT_3"/>
    <property type="match status" value="1"/>
</dbReference>
<organism evidence="4 5">
    <name type="scientific">Cannabis sativa</name>
    <name type="common">Hemp</name>
    <name type="synonym">Marijuana</name>
    <dbReference type="NCBI Taxonomy" id="3483"/>
    <lineage>
        <taxon>Eukaryota</taxon>
        <taxon>Viridiplantae</taxon>
        <taxon>Streptophyta</taxon>
        <taxon>Embryophyta</taxon>
        <taxon>Tracheophyta</taxon>
        <taxon>Spermatophyta</taxon>
        <taxon>Magnoliopsida</taxon>
        <taxon>eudicotyledons</taxon>
        <taxon>Gunneridae</taxon>
        <taxon>Pentapetalae</taxon>
        <taxon>rosids</taxon>
        <taxon>fabids</taxon>
        <taxon>Rosales</taxon>
        <taxon>Cannabaceae</taxon>
        <taxon>Cannabis</taxon>
    </lineage>
</organism>
<evidence type="ECO:0000313" key="4">
    <source>
        <dbReference type="EnsemblPlants" id="cds.evm.model.06.981"/>
    </source>
</evidence>
<dbReference type="Gene3D" id="3.30.420.10">
    <property type="entry name" value="Ribonuclease H-like superfamily/Ribonuclease H"/>
    <property type="match status" value="1"/>
</dbReference>
<evidence type="ECO:0008006" key="6">
    <source>
        <dbReference type="Google" id="ProtNLM"/>
    </source>
</evidence>
<keyword evidence="5" id="KW-1185">Reference proteome</keyword>
<dbReference type="Proteomes" id="UP000596661">
    <property type="component" value="Chromosome 6"/>
</dbReference>
<dbReference type="SUPFAM" id="SSF53098">
    <property type="entry name" value="Ribonuclease H-like"/>
    <property type="match status" value="1"/>
</dbReference>